<keyword evidence="3" id="KW-0946">Virion</keyword>
<protein>
    <submittedName>
        <fullName evidence="4">Coat protein</fullName>
    </submittedName>
</protein>
<dbReference type="Gene3D" id="3.30.380.10">
    <property type="entry name" value="MS2 Viral Coat Protein"/>
    <property type="match status" value="1"/>
</dbReference>
<evidence type="ECO:0000256" key="3">
    <source>
        <dbReference type="ARBA" id="ARBA00022844"/>
    </source>
</evidence>
<keyword evidence="2 4" id="KW-0167">Capsid protein</keyword>
<evidence type="ECO:0000313" key="5">
    <source>
        <dbReference type="Proteomes" id="UP000683168"/>
    </source>
</evidence>
<dbReference type="KEGG" id="vg:80398315"/>
<organism evidence="4 5">
    <name type="scientific">ssRNA phage SRR7976325_17</name>
    <dbReference type="NCBI Taxonomy" id="2786704"/>
    <lineage>
        <taxon>Viruses</taxon>
        <taxon>Riboviria</taxon>
        <taxon>Orthornavirae</taxon>
        <taxon>Lenarviricota</taxon>
        <taxon>Leviviricetes</taxon>
        <taxon>Norzivirales</taxon>
        <taxon>Fiersviridae</taxon>
        <taxon>Fagihyuvirus</taxon>
        <taxon>Fagihyuvirus caenivicinum</taxon>
    </lineage>
</organism>
<dbReference type="GeneID" id="80398315"/>
<reference evidence="4" key="1">
    <citation type="submission" date="2020-09" db="EMBL/GenBank/DDBJ databases">
        <title>Leviviricetes taxonomy.</title>
        <authorList>
            <person name="Stockdale S.R."/>
            <person name="Callanan J."/>
            <person name="Adriaenssens E.M."/>
            <person name="Kuhn J.H."/>
            <person name="Rumnieks J."/>
            <person name="Shkoporov A."/>
            <person name="Draper L.A."/>
            <person name="Ross P."/>
            <person name="Hill C."/>
        </authorList>
    </citation>
    <scope>NUCLEOTIDE SEQUENCE</scope>
</reference>
<evidence type="ECO:0000313" key="4">
    <source>
        <dbReference type="EMBL" id="DAD51204.1"/>
    </source>
</evidence>
<dbReference type="GO" id="GO:0019028">
    <property type="term" value="C:viral capsid"/>
    <property type="evidence" value="ECO:0007669"/>
    <property type="project" value="UniProtKB-KW"/>
</dbReference>
<dbReference type="Proteomes" id="UP000683168">
    <property type="component" value="Segment"/>
</dbReference>
<dbReference type="EMBL" id="BK013752">
    <property type="protein sequence ID" value="DAD51204.1"/>
    <property type="molecule type" value="Genomic_RNA"/>
</dbReference>
<comment type="subcellular location">
    <subcellularLocation>
        <location evidence="1">Virion</location>
    </subcellularLocation>
</comment>
<sequence>MPQVTASLTINDGAATPVAKTFAPVRIAPELSVFSEKSSGVSAGFTNLTVKSSPSSNTRATDRVDIELDYPVLSTVNGVSTVAYTLRFKSYFVIPKTATASERANLAAFAANALANSVVRAPVKDLDPLY</sequence>
<dbReference type="SUPFAM" id="SSF55405">
    <property type="entry name" value="RNA bacteriophage capsid protein"/>
    <property type="match status" value="1"/>
</dbReference>
<evidence type="ECO:0000256" key="1">
    <source>
        <dbReference type="ARBA" id="ARBA00004328"/>
    </source>
</evidence>
<dbReference type="InterPro" id="IPR015954">
    <property type="entry name" value="Phage_RNA-type_capsid"/>
</dbReference>
<accession>A0A8S5L199</accession>
<evidence type="ECO:0000256" key="2">
    <source>
        <dbReference type="ARBA" id="ARBA00022561"/>
    </source>
</evidence>
<gene>
    <name evidence="4" type="primary">SRR7976325_17_2</name>
</gene>
<dbReference type="RefSeq" id="YP_010769332.1">
    <property type="nucleotide sequence ID" value="NC_073942.1"/>
</dbReference>
<name>A0A8S5L199_9VIRU</name>
<keyword evidence="5" id="KW-1185">Reference proteome</keyword>
<proteinExistence type="predicted"/>